<dbReference type="Gene3D" id="1.10.357.10">
    <property type="entry name" value="Tetracycline Repressor, domain 2"/>
    <property type="match status" value="1"/>
</dbReference>
<dbReference type="EMBL" id="JADQTO010000010">
    <property type="protein sequence ID" value="MBG0564276.1"/>
    <property type="molecule type" value="Genomic_DNA"/>
</dbReference>
<keyword evidence="3" id="KW-1185">Reference proteome</keyword>
<dbReference type="AlphaFoldDB" id="A0A931CBE5"/>
<dbReference type="RefSeq" id="WP_196416046.1">
    <property type="nucleotide sequence ID" value="NZ_JADQTO010000010.1"/>
</dbReference>
<reference evidence="2" key="1">
    <citation type="submission" date="2020-11" db="EMBL/GenBank/DDBJ databases">
        <title>Isolation and identification of active actinomycetes.</title>
        <authorList>
            <person name="Sun X."/>
        </authorList>
    </citation>
    <scope>NUCLEOTIDE SEQUENCE</scope>
    <source>
        <strain evidence="2">NEAU-A11</strain>
    </source>
</reference>
<sequence length="166" mass="18354">MHYLHHSGLDMEALAGELSISRATLYRAVGSRDALLGEVFWALARLLLDEARGEATTTGPDRVIEVSRVFVELMFSAQQLRQFVAAEPQAAARLLVTPATDLQHRGVEAQLEIFRESGLTGDEDDLRRRAYLYVRLLGSVMYSELLGVADVEFDLAEPALRALLPG</sequence>
<dbReference type="Pfam" id="PF18598">
    <property type="entry name" value="TetR_C_36"/>
    <property type="match status" value="1"/>
</dbReference>
<dbReference type="Proteomes" id="UP000598146">
    <property type="component" value="Unassembled WGS sequence"/>
</dbReference>
<name>A0A931CBE5_9ACTN</name>
<comment type="caution">
    <text evidence="2">The sequence shown here is derived from an EMBL/GenBank/DDBJ whole genome shotgun (WGS) entry which is preliminary data.</text>
</comment>
<accession>A0A931CBE5</accession>
<protein>
    <recommendedName>
        <fullName evidence="1">QsdR TetR regulatory C-terminal domain-containing protein</fullName>
    </recommendedName>
</protein>
<evidence type="ECO:0000313" key="3">
    <source>
        <dbReference type="Proteomes" id="UP000598146"/>
    </source>
</evidence>
<dbReference type="InterPro" id="IPR009057">
    <property type="entry name" value="Homeodomain-like_sf"/>
</dbReference>
<organism evidence="2 3">
    <name type="scientific">Actinoplanes aureus</name>
    <dbReference type="NCBI Taxonomy" id="2792083"/>
    <lineage>
        <taxon>Bacteria</taxon>
        <taxon>Bacillati</taxon>
        <taxon>Actinomycetota</taxon>
        <taxon>Actinomycetes</taxon>
        <taxon>Micromonosporales</taxon>
        <taxon>Micromonosporaceae</taxon>
        <taxon>Actinoplanes</taxon>
    </lineage>
</organism>
<feature type="domain" description="QsdR TetR regulatory C-terminal" evidence="1">
    <location>
        <begin position="58"/>
        <end position="164"/>
    </location>
</feature>
<evidence type="ECO:0000313" key="2">
    <source>
        <dbReference type="EMBL" id="MBG0564276.1"/>
    </source>
</evidence>
<proteinExistence type="predicted"/>
<gene>
    <name evidence="2" type="ORF">I4J89_22775</name>
</gene>
<dbReference type="SUPFAM" id="SSF46689">
    <property type="entry name" value="Homeodomain-like"/>
    <property type="match status" value="1"/>
</dbReference>
<dbReference type="InterPro" id="IPR041485">
    <property type="entry name" value="TetR_C_36"/>
</dbReference>
<evidence type="ECO:0000259" key="1">
    <source>
        <dbReference type="Pfam" id="PF18598"/>
    </source>
</evidence>